<evidence type="ECO:0000313" key="2">
    <source>
        <dbReference type="Proteomes" id="UP000652761"/>
    </source>
</evidence>
<proteinExistence type="predicted"/>
<organism evidence="1 2">
    <name type="scientific">Colocasia esculenta</name>
    <name type="common">Wild taro</name>
    <name type="synonym">Arum esculentum</name>
    <dbReference type="NCBI Taxonomy" id="4460"/>
    <lineage>
        <taxon>Eukaryota</taxon>
        <taxon>Viridiplantae</taxon>
        <taxon>Streptophyta</taxon>
        <taxon>Embryophyta</taxon>
        <taxon>Tracheophyta</taxon>
        <taxon>Spermatophyta</taxon>
        <taxon>Magnoliopsida</taxon>
        <taxon>Liliopsida</taxon>
        <taxon>Araceae</taxon>
        <taxon>Aroideae</taxon>
        <taxon>Colocasieae</taxon>
        <taxon>Colocasia</taxon>
    </lineage>
</organism>
<evidence type="ECO:0000313" key="1">
    <source>
        <dbReference type="EMBL" id="MQL69150.1"/>
    </source>
</evidence>
<accession>A0A843TJ25</accession>
<protein>
    <submittedName>
        <fullName evidence="1">Uncharacterized protein</fullName>
    </submittedName>
</protein>
<dbReference type="Proteomes" id="UP000652761">
    <property type="component" value="Unassembled WGS sequence"/>
</dbReference>
<gene>
    <name evidence="1" type="ORF">Taro_001454</name>
</gene>
<comment type="caution">
    <text evidence="1">The sequence shown here is derived from an EMBL/GenBank/DDBJ whole genome shotgun (WGS) entry which is preliminary data.</text>
</comment>
<keyword evidence="2" id="KW-1185">Reference proteome</keyword>
<reference evidence="1" key="1">
    <citation type="submission" date="2017-07" db="EMBL/GenBank/DDBJ databases">
        <title>Taro Niue Genome Assembly and Annotation.</title>
        <authorList>
            <person name="Atibalentja N."/>
            <person name="Keating K."/>
            <person name="Fields C.J."/>
        </authorList>
    </citation>
    <scope>NUCLEOTIDE SEQUENCE</scope>
    <source>
        <strain evidence="1">Niue_2</strain>
        <tissue evidence="1">Leaf</tissue>
    </source>
</reference>
<name>A0A843TJ25_COLES</name>
<dbReference type="EMBL" id="NMUH01000030">
    <property type="protein sequence ID" value="MQL69150.1"/>
    <property type="molecule type" value="Genomic_DNA"/>
</dbReference>
<dbReference type="AlphaFoldDB" id="A0A843TJ25"/>
<sequence>MKCRVTSDINSCTIRAYGIGSQVEFTTLPLAMLRTGPEVRRYNQLIDHVGIHGQRRLTEALNKDSLIRQKEYPMESSSKSRERSI</sequence>